<evidence type="ECO:0000313" key="3">
    <source>
        <dbReference type="Proteomes" id="UP000297229"/>
    </source>
</evidence>
<organism evidence="2 3">
    <name type="scientific">Botrytis elliptica</name>
    <dbReference type="NCBI Taxonomy" id="278938"/>
    <lineage>
        <taxon>Eukaryota</taxon>
        <taxon>Fungi</taxon>
        <taxon>Dikarya</taxon>
        <taxon>Ascomycota</taxon>
        <taxon>Pezizomycotina</taxon>
        <taxon>Leotiomycetes</taxon>
        <taxon>Helotiales</taxon>
        <taxon>Sclerotiniaceae</taxon>
        <taxon>Botrytis</taxon>
    </lineage>
</organism>
<accession>A0A4Z1JQ72</accession>
<dbReference type="EMBL" id="PQXM01000209">
    <property type="protein sequence ID" value="TGO75494.1"/>
    <property type="molecule type" value="Genomic_DNA"/>
</dbReference>
<feature type="compositionally biased region" description="Basic and acidic residues" evidence="1">
    <location>
        <begin position="227"/>
        <end position="249"/>
    </location>
</feature>
<feature type="compositionally biased region" description="Basic and acidic residues" evidence="1">
    <location>
        <begin position="136"/>
        <end position="147"/>
    </location>
</feature>
<gene>
    <name evidence="2" type="ORF">BELL_0210g00100</name>
</gene>
<comment type="caution">
    <text evidence="2">The sequence shown here is derived from an EMBL/GenBank/DDBJ whole genome shotgun (WGS) entry which is preliminary data.</text>
</comment>
<evidence type="ECO:0000256" key="1">
    <source>
        <dbReference type="SAM" id="MobiDB-lite"/>
    </source>
</evidence>
<evidence type="ECO:0000313" key="2">
    <source>
        <dbReference type="EMBL" id="TGO75494.1"/>
    </source>
</evidence>
<feature type="compositionally biased region" description="Low complexity" evidence="1">
    <location>
        <begin position="118"/>
        <end position="130"/>
    </location>
</feature>
<dbReference type="AlphaFoldDB" id="A0A4Z1JQ72"/>
<feature type="region of interest" description="Disordered" evidence="1">
    <location>
        <begin position="118"/>
        <end position="249"/>
    </location>
</feature>
<protein>
    <submittedName>
        <fullName evidence="2">Uncharacterized protein</fullName>
    </submittedName>
</protein>
<reference evidence="2 3" key="1">
    <citation type="submission" date="2017-12" db="EMBL/GenBank/DDBJ databases">
        <title>Comparative genomics of Botrytis spp.</title>
        <authorList>
            <person name="Valero-Jimenez C.A."/>
            <person name="Tapia P."/>
            <person name="Veloso J."/>
            <person name="Silva-Moreno E."/>
            <person name="Staats M."/>
            <person name="Valdes J.H."/>
            <person name="Van Kan J.A.L."/>
        </authorList>
    </citation>
    <scope>NUCLEOTIDE SEQUENCE [LARGE SCALE GENOMIC DNA]</scope>
    <source>
        <strain evidence="2 3">Be9601</strain>
    </source>
</reference>
<proteinExistence type="predicted"/>
<sequence>METQIWWYNLPGHPFVITTVNSKNECTCLFAFQKNKEIATFKPHDLYKRKGQYLGSYENDSADLWVTAVVMMKQRPFIVNKPPLDKALYFIAAIESAEDMKFRGRDWQKEIKDAYSASSSSSENLSTSNSTHKRGKQEPNDGKKAGNDKPITVKTVERILSSISSDGGRKSNVKTEKKETYKESKRDAHDREKKNLPSKDNRMVKYTTTFNDNIKREQRRHMTQPRADARKYLREESPMRQTNNDRRRQ</sequence>
<name>A0A4Z1JQ72_9HELO</name>
<keyword evidence="3" id="KW-1185">Reference proteome</keyword>
<feature type="compositionally biased region" description="Basic and acidic residues" evidence="1">
    <location>
        <begin position="167"/>
        <end position="203"/>
    </location>
</feature>
<dbReference type="Proteomes" id="UP000297229">
    <property type="component" value="Unassembled WGS sequence"/>
</dbReference>